<evidence type="ECO:0000256" key="3">
    <source>
        <dbReference type="ARBA" id="ARBA00022842"/>
    </source>
</evidence>
<evidence type="ECO:0000256" key="2">
    <source>
        <dbReference type="ARBA" id="ARBA00022801"/>
    </source>
</evidence>
<dbReference type="PANTHER" id="PTHR43344:SF13">
    <property type="entry name" value="PHOSPHATASE RV3661-RELATED"/>
    <property type="match status" value="1"/>
</dbReference>
<dbReference type="NCBIfam" id="TIGR01488">
    <property type="entry name" value="HAD-SF-IB"/>
    <property type="match status" value="1"/>
</dbReference>
<keyword evidence="2" id="KW-0378">Hydrolase</keyword>
<dbReference type="SUPFAM" id="SSF56784">
    <property type="entry name" value="HAD-like"/>
    <property type="match status" value="1"/>
</dbReference>
<dbReference type="EMBL" id="JSAM01000051">
    <property type="protein sequence ID" value="KIA77953.1"/>
    <property type="molecule type" value="Genomic_DNA"/>
</dbReference>
<dbReference type="AlphaFoldDB" id="A0A0C1ECY8"/>
<evidence type="ECO:0000313" key="4">
    <source>
        <dbReference type="EMBL" id="KIA77953.1"/>
    </source>
</evidence>
<organism evidence="4 5">
    <name type="scientific">Parachlamydia acanthamoebae</name>
    <dbReference type="NCBI Taxonomy" id="83552"/>
    <lineage>
        <taxon>Bacteria</taxon>
        <taxon>Pseudomonadati</taxon>
        <taxon>Chlamydiota</taxon>
        <taxon>Chlamydiia</taxon>
        <taxon>Parachlamydiales</taxon>
        <taxon>Parachlamydiaceae</taxon>
        <taxon>Parachlamydia</taxon>
    </lineage>
</organism>
<dbReference type="PATRIC" id="fig|83552.4.peg.843"/>
<sequence>MALSTSTYLIGWIAHFMIKTPTHLSVFDLDHTLLTQNSSFKFGVYLYQTGKLACYKMLLLVACYAFHKIGFCSFRRLHILCLKIYFQFISFSQLESWIEEFLDCHFEKMMNPVVVTKLFEAKKSNHYTMILSTSPCFLVKHVAKRFQVDYWNGTSYIVDNDKLVGIASVLLGSDKAKYVKSFSNEKGLPIQQCTAYTDHIADLPLLEAVGNAVAVNPSKKLRTLCLQNNWTILD</sequence>
<dbReference type="Pfam" id="PF12710">
    <property type="entry name" value="HAD"/>
    <property type="match status" value="1"/>
</dbReference>
<proteinExistence type="predicted"/>
<dbReference type="InterPro" id="IPR036412">
    <property type="entry name" value="HAD-like_sf"/>
</dbReference>
<reference evidence="4 5" key="1">
    <citation type="journal article" date="2014" name="Mol. Biol. Evol.">
        <title>Massive expansion of Ubiquitination-related gene families within the Chlamydiae.</title>
        <authorList>
            <person name="Domman D."/>
            <person name="Collingro A."/>
            <person name="Lagkouvardos I."/>
            <person name="Gehre L."/>
            <person name="Weinmaier T."/>
            <person name="Rattei T."/>
            <person name="Subtil A."/>
            <person name="Horn M."/>
        </authorList>
    </citation>
    <scope>NUCLEOTIDE SEQUENCE [LARGE SCALE GENOMIC DNA]</scope>
    <source>
        <strain evidence="4 5">OEW1</strain>
    </source>
</reference>
<accession>A0A0C1ECY8</accession>
<evidence type="ECO:0008006" key="6">
    <source>
        <dbReference type="Google" id="ProtNLM"/>
    </source>
</evidence>
<dbReference type="PANTHER" id="PTHR43344">
    <property type="entry name" value="PHOSPHOSERINE PHOSPHATASE"/>
    <property type="match status" value="1"/>
</dbReference>
<dbReference type="GO" id="GO:0016787">
    <property type="term" value="F:hydrolase activity"/>
    <property type="evidence" value="ECO:0007669"/>
    <property type="project" value="UniProtKB-KW"/>
</dbReference>
<dbReference type="Gene3D" id="3.40.50.1000">
    <property type="entry name" value="HAD superfamily/HAD-like"/>
    <property type="match status" value="1"/>
</dbReference>
<comment type="caution">
    <text evidence="4">The sequence shown here is derived from an EMBL/GenBank/DDBJ whole genome shotgun (WGS) entry which is preliminary data.</text>
</comment>
<dbReference type="Proteomes" id="UP000031307">
    <property type="component" value="Unassembled WGS sequence"/>
</dbReference>
<protein>
    <recommendedName>
        <fullName evidence="6">Phosphoserine phosphatase</fullName>
    </recommendedName>
</protein>
<dbReference type="GO" id="GO:0046872">
    <property type="term" value="F:metal ion binding"/>
    <property type="evidence" value="ECO:0007669"/>
    <property type="project" value="UniProtKB-KW"/>
</dbReference>
<evidence type="ECO:0000313" key="5">
    <source>
        <dbReference type="Proteomes" id="UP000031307"/>
    </source>
</evidence>
<dbReference type="Gene3D" id="1.20.1440.100">
    <property type="entry name" value="SG protein - dephosphorylation function"/>
    <property type="match status" value="1"/>
</dbReference>
<gene>
    <name evidence="4" type="ORF">DB43_FG00120</name>
</gene>
<dbReference type="InterPro" id="IPR050582">
    <property type="entry name" value="HAD-like_SerB"/>
</dbReference>
<keyword evidence="3" id="KW-0460">Magnesium</keyword>
<evidence type="ECO:0000256" key="1">
    <source>
        <dbReference type="ARBA" id="ARBA00022723"/>
    </source>
</evidence>
<dbReference type="InterPro" id="IPR023214">
    <property type="entry name" value="HAD_sf"/>
</dbReference>
<name>A0A0C1ECY8_9BACT</name>
<dbReference type="RefSeq" id="WP_226987370.1">
    <property type="nucleotide sequence ID" value="NZ_BAWW01000005.1"/>
</dbReference>
<keyword evidence="1" id="KW-0479">Metal-binding</keyword>